<dbReference type="Proteomes" id="UP001201873">
    <property type="component" value="Unassembled WGS sequence"/>
</dbReference>
<gene>
    <name evidence="2" type="ORF">MXD59_15175</name>
</gene>
<comment type="caution">
    <text evidence="2">The sequence shown here is derived from an EMBL/GenBank/DDBJ whole genome shotgun (WGS) entry which is preliminary data.</text>
</comment>
<evidence type="ECO:0000313" key="3">
    <source>
        <dbReference type="Proteomes" id="UP001201873"/>
    </source>
</evidence>
<feature type="region of interest" description="Disordered" evidence="1">
    <location>
        <begin position="1"/>
        <end position="60"/>
    </location>
</feature>
<dbReference type="RefSeq" id="WP_248825389.1">
    <property type="nucleotide sequence ID" value="NZ_JALKFT010000014.1"/>
</dbReference>
<sequence>MAFTLGVQAKAERIQKRDQGLPDSTRERRIASRRDSVRKSGPDSSPDLATMSDGDFSSVM</sequence>
<protein>
    <submittedName>
        <fullName evidence="2">Uncharacterized protein</fullName>
    </submittedName>
</protein>
<keyword evidence="3" id="KW-1185">Reference proteome</keyword>
<reference evidence="2 3" key="1">
    <citation type="submission" date="2022-04" db="EMBL/GenBank/DDBJ databases">
        <title>Genome diversity in the genus Frankia.</title>
        <authorList>
            <person name="Carlos-Shanley C."/>
            <person name="Hahn D."/>
        </authorList>
    </citation>
    <scope>NUCLEOTIDE SEQUENCE [LARGE SCALE GENOMIC DNA]</scope>
    <source>
        <strain evidence="2 3">Ag45/Mut15</strain>
    </source>
</reference>
<feature type="compositionally biased region" description="Basic and acidic residues" evidence="1">
    <location>
        <begin position="10"/>
        <end position="41"/>
    </location>
</feature>
<accession>A0ABT0JZX7</accession>
<evidence type="ECO:0000313" key="2">
    <source>
        <dbReference type="EMBL" id="MCK9877099.1"/>
    </source>
</evidence>
<dbReference type="EMBL" id="JALKFT010000014">
    <property type="protein sequence ID" value="MCK9877099.1"/>
    <property type="molecule type" value="Genomic_DNA"/>
</dbReference>
<evidence type="ECO:0000256" key="1">
    <source>
        <dbReference type="SAM" id="MobiDB-lite"/>
    </source>
</evidence>
<proteinExistence type="predicted"/>
<organism evidence="2 3">
    <name type="scientific">Frankia umida</name>
    <dbReference type="NCBI Taxonomy" id="573489"/>
    <lineage>
        <taxon>Bacteria</taxon>
        <taxon>Bacillati</taxon>
        <taxon>Actinomycetota</taxon>
        <taxon>Actinomycetes</taxon>
        <taxon>Frankiales</taxon>
        <taxon>Frankiaceae</taxon>
        <taxon>Frankia</taxon>
    </lineage>
</organism>
<name>A0ABT0JZX7_9ACTN</name>